<feature type="transmembrane region" description="Helical" evidence="1">
    <location>
        <begin position="198"/>
        <end position="219"/>
    </location>
</feature>
<dbReference type="HOGENOM" id="CLU_1056069_0_0_2"/>
<dbReference type="KEGG" id="mmq:MmarC5_0914"/>
<feature type="transmembrane region" description="Helical" evidence="1">
    <location>
        <begin position="97"/>
        <end position="118"/>
    </location>
</feature>
<evidence type="ECO:0000313" key="3">
    <source>
        <dbReference type="Proteomes" id="UP000000253"/>
    </source>
</evidence>
<feature type="transmembrane region" description="Helical" evidence="1">
    <location>
        <begin position="64"/>
        <end position="81"/>
    </location>
</feature>
<keyword evidence="1" id="KW-0812">Transmembrane</keyword>
<proteinExistence type="predicted"/>
<dbReference type="RefSeq" id="WP_011868674.1">
    <property type="nucleotide sequence ID" value="NC_009135.1"/>
</dbReference>
<dbReference type="EMBL" id="CP000609">
    <property type="protein sequence ID" value="ABO35220.1"/>
    <property type="molecule type" value="Genomic_DNA"/>
</dbReference>
<organism evidence="2 3">
    <name type="scientific">Methanococcus maripaludis (strain C5 / ATCC BAA-1333)</name>
    <dbReference type="NCBI Taxonomy" id="402880"/>
    <lineage>
        <taxon>Archaea</taxon>
        <taxon>Methanobacteriati</taxon>
        <taxon>Methanobacteriota</taxon>
        <taxon>Methanomada group</taxon>
        <taxon>Methanococci</taxon>
        <taxon>Methanococcales</taxon>
        <taxon>Methanococcaceae</taxon>
        <taxon>Methanococcus</taxon>
    </lineage>
</organism>
<feature type="transmembrane region" description="Helical" evidence="1">
    <location>
        <begin position="12"/>
        <end position="37"/>
    </location>
</feature>
<evidence type="ECO:0000256" key="1">
    <source>
        <dbReference type="SAM" id="Phobius"/>
    </source>
</evidence>
<evidence type="ECO:0000313" key="2">
    <source>
        <dbReference type="EMBL" id="ABO35220.1"/>
    </source>
</evidence>
<name>A4FYD6_METM5</name>
<keyword evidence="1" id="KW-1133">Transmembrane helix</keyword>
<dbReference type="Proteomes" id="UP000000253">
    <property type="component" value="Chromosome"/>
</dbReference>
<reference evidence="2 3" key="1">
    <citation type="submission" date="2007-03" db="EMBL/GenBank/DDBJ databases">
        <title>Complete sequence of chromosome of Methanococcus maripaludis C5.</title>
        <authorList>
            <consortium name="US DOE Joint Genome Institute"/>
            <person name="Copeland A."/>
            <person name="Lucas S."/>
            <person name="Lapidus A."/>
            <person name="Barry K."/>
            <person name="Glavina del Rio T."/>
            <person name="Dalin E."/>
            <person name="Tice H."/>
            <person name="Pitluck S."/>
            <person name="Chertkov O."/>
            <person name="Brettin T."/>
            <person name="Bruce D."/>
            <person name="Han C."/>
            <person name="Detter J.C."/>
            <person name="Schmutz J."/>
            <person name="Larimer F."/>
            <person name="Land M."/>
            <person name="Hauser L."/>
            <person name="Kyrpides N."/>
            <person name="Mikhailova N."/>
            <person name="Sieprawska-Lupa M."/>
            <person name="Whitman W.B."/>
            <person name="Richardson P."/>
        </authorList>
    </citation>
    <scope>NUCLEOTIDE SEQUENCE [LARGE SCALE GENOMIC DNA]</scope>
    <source>
        <strain evidence="3">C5 / ATCC BAA-1333</strain>
    </source>
</reference>
<dbReference type="GeneID" id="4927493"/>
<protein>
    <submittedName>
        <fullName evidence="2">Uncharacterized protein</fullName>
    </submittedName>
</protein>
<accession>A4FYD6</accession>
<feature type="transmembrane region" description="Helical" evidence="1">
    <location>
        <begin position="124"/>
        <end position="144"/>
    </location>
</feature>
<gene>
    <name evidence="2" type="ordered locus">MmarC5_0914</name>
</gene>
<keyword evidence="1" id="KW-0472">Membrane</keyword>
<sequence length="263" mass="31281">MKKCLKSLKLMGFILSFLITTSPIASFVKFNLIYQFFSYFEYSTENVLYNYLWNTVFNPSLDDMLKLGLIILLYLSFLGYLQSKKVFFEDSSKMSNYFNILNLIYSILGITTLFLSIYLILENIYLFLVFAITYVIGLFFLDALKQYSRCFHDYQKSNEYLELINKLNRNKKNLMNMDDGPNFWDNFKNYSIITTTYGFMRAFQVYVIILSFLTIYAGLFFKINLIAILFVFLTIIYWFICLCMISYKFRNKSDIYLINGEIL</sequence>
<feature type="transmembrane region" description="Helical" evidence="1">
    <location>
        <begin position="225"/>
        <end position="247"/>
    </location>
</feature>
<dbReference type="AlphaFoldDB" id="A4FYD6"/>